<dbReference type="Gene3D" id="3.40.50.300">
    <property type="entry name" value="P-loop containing nucleotide triphosphate hydrolases"/>
    <property type="match status" value="1"/>
</dbReference>
<dbReference type="Gene3D" id="3.40.50.2300">
    <property type="match status" value="1"/>
</dbReference>
<dbReference type="InterPro" id="IPR050625">
    <property type="entry name" value="ParA/MinD_ATPase"/>
</dbReference>
<dbReference type="PANTHER" id="PTHR43384:SF6">
    <property type="entry name" value="SEPTUM SITE-DETERMINING PROTEIN MIND HOMOLOG, CHLOROPLASTIC"/>
    <property type="match status" value="1"/>
</dbReference>
<protein>
    <submittedName>
        <fullName evidence="4">CtpF protein</fullName>
    </submittedName>
</protein>
<dbReference type="SUPFAM" id="SSF52540">
    <property type="entry name" value="P-loop containing nucleoside triphosphate hydrolases"/>
    <property type="match status" value="1"/>
</dbReference>
<comment type="caution">
    <text evidence="4">The sequence shown here is derived from an EMBL/GenBank/DDBJ whole genome shotgun (WGS) entry which is preliminary data.</text>
</comment>
<name>A0A944CIM8_9HYPH</name>
<dbReference type="Proteomes" id="UP000705379">
    <property type="component" value="Unassembled WGS sequence"/>
</dbReference>
<evidence type="ECO:0000256" key="1">
    <source>
        <dbReference type="ARBA" id="ARBA00022741"/>
    </source>
</evidence>
<dbReference type="GO" id="GO:0005829">
    <property type="term" value="C:cytosol"/>
    <property type="evidence" value="ECO:0007669"/>
    <property type="project" value="TreeGrafter"/>
</dbReference>
<feature type="domain" description="AAA" evidence="3">
    <location>
        <begin position="173"/>
        <end position="337"/>
    </location>
</feature>
<dbReference type="GO" id="GO:0005524">
    <property type="term" value="F:ATP binding"/>
    <property type="evidence" value="ECO:0007669"/>
    <property type="project" value="UniProtKB-KW"/>
</dbReference>
<gene>
    <name evidence="4" type="ORF">DYI23_19920</name>
</gene>
<keyword evidence="2" id="KW-0067">ATP-binding</keyword>
<evidence type="ECO:0000313" key="4">
    <source>
        <dbReference type="EMBL" id="MBS8262503.1"/>
    </source>
</evidence>
<dbReference type="InterPro" id="IPR027417">
    <property type="entry name" value="P-loop_NTPase"/>
</dbReference>
<dbReference type="Pfam" id="PF13614">
    <property type="entry name" value="AAA_31"/>
    <property type="match status" value="1"/>
</dbReference>
<organism evidence="4 5">
    <name type="scientific">Roseibium polysiphoniae</name>
    <dbReference type="NCBI Taxonomy" id="2571221"/>
    <lineage>
        <taxon>Bacteria</taxon>
        <taxon>Pseudomonadati</taxon>
        <taxon>Pseudomonadota</taxon>
        <taxon>Alphaproteobacteria</taxon>
        <taxon>Hyphomicrobiales</taxon>
        <taxon>Stappiaceae</taxon>
        <taxon>Roseibium</taxon>
    </lineage>
</organism>
<dbReference type="GO" id="GO:0016887">
    <property type="term" value="F:ATP hydrolysis activity"/>
    <property type="evidence" value="ECO:0007669"/>
    <property type="project" value="TreeGrafter"/>
</dbReference>
<accession>A0A944CIM8</accession>
<dbReference type="AlphaFoldDB" id="A0A944CIM8"/>
<evidence type="ECO:0000313" key="5">
    <source>
        <dbReference type="Proteomes" id="UP000705379"/>
    </source>
</evidence>
<evidence type="ECO:0000256" key="2">
    <source>
        <dbReference type="ARBA" id="ARBA00022840"/>
    </source>
</evidence>
<dbReference type="GO" id="GO:0051782">
    <property type="term" value="P:negative regulation of cell division"/>
    <property type="evidence" value="ECO:0007669"/>
    <property type="project" value="TreeGrafter"/>
</dbReference>
<reference evidence="4" key="2">
    <citation type="journal article" date="2021" name="Microorganisms">
        <title>Bacterial Dimethylsulfoniopropionate Biosynthesis in the East China Sea.</title>
        <authorList>
            <person name="Liu J."/>
            <person name="Zhang Y."/>
            <person name="Liu J."/>
            <person name="Zhong H."/>
            <person name="Williams B.T."/>
            <person name="Zheng Y."/>
            <person name="Curson A.R.J."/>
            <person name="Sun C."/>
            <person name="Sun H."/>
            <person name="Song D."/>
            <person name="Wagner Mackenzie B."/>
            <person name="Bermejo Martinez A."/>
            <person name="Todd J.D."/>
            <person name="Zhang X.H."/>
        </authorList>
    </citation>
    <scope>NUCLEOTIDE SEQUENCE</scope>
    <source>
        <strain evidence="4">AESS21</strain>
    </source>
</reference>
<dbReference type="InterPro" id="IPR025669">
    <property type="entry name" value="AAA_dom"/>
</dbReference>
<dbReference type="EMBL" id="QTKU01000005">
    <property type="protein sequence ID" value="MBS8262503.1"/>
    <property type="molecule type" value="Genomic_DNA"/>
</dbReference>
<proteinExistence type="predicted"/>
<sequence>MMSMSTELKLSDTGADLDPHSVYEPQSTTPSAGIDIRPIPRISVQGFCLSDNTSRTIEIAAEDRRMSKAHVKVHMGGIPAAIEFYAQAPTPNLIIVEAGNERSALVADLERLAEYCDAGTKVIVIGGINDVSLYRDLIHQGVSEYLVAPIDVYQLIGSIGELYGDPDTEPLGRTIAFFGVKGGCGSSTVAHNSAWALARNFENEVSVADFDLPFGTAGLDFNQDPLQGVLEAVSAPERLDETFLDRILSKCSEHLSLLASPASLERTYDYGENAFDGLIDTMRSCTPTIVLDVPHVWNGWTKNVLVSADEVVIVAEPDLANLRNAKNVVDTLKQLRPNDRLPQLVMNRVNVPKRPEIKPDEFASALGLPAPLIIPFDPQLFGTAANNGQMIAELDAKHSVSVLFSELAQQVSGRSDTNKAKRTGLNSLLSKLIGKTA</sequence>
<reference evidence="4" key="1">
    <citation type="submission" date="2018-08" db="EMBL/GenBank/DDBJ databases">
        <authorList>
            <person name="Jin W."/>
            <person name="Wang H."/>
            <person name="Yang Y."/>
            <person name="Li M."/>
            <person name="Liu J."/>
        </authorList>
    </citation>
    <scope>NUCLEOTIDE SEQUENCE</scope>
    <source>
        <strain evidence="4">AESS21</strain>
    </source>
</reference>
<keyword evidence="1" id="KW-0547">Nucleotide-binding</keyword>
<evidence type="ECO:0000259" key="3">
    <source>
        <dbReference type="Pfam" id="PF13614"/>
    </source>
</evidence>
<dbReference type="GO" id="GO:0009898">
    <property type="term" value="C:cytoplasmic side of plasma membrane"/>
    <property type="evidence" value="ECO:0007669"/>
    <property type="project" value="TreeGrafter"/>
</dbReference>
<dbReference type="PANTHER" id="PTHR43384">
    <property type="entry name" value="SEPTUM SITE-DETERMINING PROTEIN MIND HOMOLOG, CHLOROPLASTIC-RELATED"/>
    <property type="match status" value="1"/>
</dbReference>